<feature type="compositionally biased region" description="Low complexity" evidence="1">
    <location>
        <begin position="69"/>
        <end position="78"/>
    </location>
</feature>
<reference evidence="4" key="2">
    <citation type="submission" date="2007-04" db="EMBL/GenBank/DDBJ databases">
        <title>Complete genome sequence of the nitrogen-fixing bacterium Azorhizobium caulinodans ORS571.</title>
        <authorList>
            <person name="Lee K.B."/>
            <person name="Backer P.D."/>
            <person name="Aono T."/>
            <person name="Liu C.T."/>
            <person name="Suzuki S."/>
            <person name="Suzuki T."/>
            <person name="Kaneko T."/>
            <person name="Yamada M."/>
            <person name="Tabata S."/>
            <person name="Kupfer D.M."/>
            <person name="Najar F.Z."/>
            <person name="Wiley G.B."/>
            <person name="Roe B."/>
            <person name="Binnewies T."/>
            <person name="Ussery D."/>
            <person name="Vereecke D."/>
            <person name="Gevers D."/>
            <person name="Holsters M."/>
            <person name="Oyaizu H."/>
        </authorList>
    </citation>
    <scope>NUCLEOTIDE SEQUENCE [LARGE SCALE GENOMIC DNA]</scope>
    <source>
        <strain evidence="4">ATCC 43989 / DSM 5975 / JCM 20966 / LMG 6465 / NBRC 14845 / NCIMB 13405 / ORS 571</strain>
    </source>
</reference>
<evidence type="ECO:0000313" key="4">
    <source>
        <dbReference type="Proteomes" id="UP000000270"/>
    </source>
</evidence>
<name>A8IJ93_AZOC5</name>
<reference evidence="3 4" key="1">
    <citation type="journal article" date="2007" name="Appl. Environ. Microbiol.">
        <title>Rhizobial factors required for stem nodule maturation and maintenance in Sesbania rostrata-Azorhizobium caulinodans ORS571 symbiosis.</title>
        <authorList>
            <person name="Suzuki S."/>
            <person name="Aono T."/>
            <person name="Lee KB."/>
            <person name="Suzuki T."/>
            <person name="Liu CT."/>
            <person name="Miwa H."/>
            <person name="Wakao S."/>
            <person name="Iki T."/>
            <person name="Oyaizu H."/>
        </authorList>
    </citation>
    <scope>NUCLEOTIDE SEQUENCE [LARGE SCALE GENOMIC DNA]</scope>
    <source>
        <strain evidence="4">ATCC 43989 / DSM 5975 / JCM 20966 / LMG 6465 / NBRC 14845 / NCIMB 13405 / ORS 571</strain>
    </source>
</reference>
<dbReference type="EMBL" id="AP009384">
    <property type="protein sequence ID" value="BAF86267.1"/>
    <property type="molecule type" value="Genomic_DNA"/>
</dbReference>
<dbReference type="AlphaFoldDB" id="A8IJ93"/>
<organism evidence="3 4">
    <name type="scientific">Azorhizobium caulinodans (strain ATCC 43989 / DSM 5975 / JCM 20966 / LMG 6465 / NBRC 14845 / NCIMB 13405 / ORS 571)</name>
    <dbReference type="NCBI Taxonomy" id="438753"/>
    <lineage>
        <taxon>Bacteria</taxon>
        <taxon>Pseudomonadati</taxon>
        <taxon>Pseudomonadota</taxon>
        <taxon>Alphaproteobacteria</taxon>
        <taxon>Hyphomicrobiales</taxon>
        <taxon>Xanthobacteraceae</taxon>
        <taxon>Azorhizobium</taxon>
    </lineage>
</organism>
<evidence type="ECO:0000256" key="1">
    <source>
        <dbReference type="SAM" id="MobiDB-lite"/>
    </source>
</evidence>
<reference evidence="3 4" key="3">
    <citation type="journal article" date="2008" name="BMC Genomics">
        <title>The genome of the versatile nitrogen fixer Azorhizobium caulinodans ORS571.</title>
        <authorList>
            <person name="Lee KB."/>
            <person name="Backer P.D."/>
            <person name="Aono T."/>
            <person name="Liu CT."/>
            <person name="Suzuki S."/>
            <person name="Suzuki T."/>
            <person name="Kaneko T."/>
            <person name="Yamada M."/>
            <person name="Tabata S."/>
            <person name="Kupfer D.M."/>
            <person name="Najar F.Z."/>
            <person name="Wiley G.B."/>
            <person name="Roe B."/>
            <person name="Binnewies T.T."/>
            <person name="Ussery D.W."/>
            <person name="D'Haeze W."/>
            <person name="Herder J.D."/>
            <person name="Gevers D."/>
            <person name="Vereecke D."/>
            <person name="Holsters M."/>
            <person name="Oyaizu H."/>
        </authorList>
    </citation>
    <scope>NUCLEOTIDE SEQUENCE [LARGE SCALE GENOMIC DNA]</scope>
    <source>
        <strain evidence="4">ATCC 43989 / DSM 5975 / JCM 20966 / LMG 6465 / NBRC 14845 / NCIMB 13405 / ORS 571</strain>
    </source>
</reference>
<evidence type="ECO:0000256" key="2">
    <source>
        <dbReference type="SAM" id="SignalP"/>
    </source>
</evidence>
<dbReference type="STRING" id="438753.AZC_0269"/>
<reference evidence="3 4" key="5">
    <citation type="journal article" date="2010" name="Appl. Environ. Microbiol.">
        <title>phrR-like gene praR of Azorhizobium caulinodans ORS571 is essential for symbiosis with Sesbania rostrata and is involved in expression of reb genes.</title>
        <authorList>
            <person name="Akiba N."/>
            <person name="Aono T."/>
            <person name="Toyazaki H."/>
            <person name="Sato S."/>
            <person name="Oyaizu H."/>
        </authorList>
    </citation>
    <scope>NUCLEOTIDE SEQUENCE [LARGE SCALE GENOMIC DNA]</scope>
    <source>
        <strain evidence="4">ATCC 43989 / DSM 5975 / JCM 20966 / LMG 6465 / NBRC 14845 / NCIMB 13405 / ORS 571</strain>
    </source>
</reference>
<feature type="region of interest" description="Disordered" evidence="1">
    <location>
        <begin position="69"/>
        <end position="93"/>
    </location>
</feature>
<feature type="chain" id="PRO_5002724532" description="DUF4148 domain-containing protein" evidence="2">
    <location>
        <begin position="24"/>
        <end position="93"/>
    </location>
</feature>
<reference evidence="3 4" key="4">
    <citation type="journal article" date="2009" name="Appl. Environ. Microbiol.">
        <title>Comparative genome-wide transcriptional profiling of Azorhizobium caulinodans ORS571 grown under free-living and symbiotic conditions.</title>
        <authorList>
            <person name="Tsukada S."/>
            <person name="Aono T."/>
            <person name="Akiba N."/>
            <person name="Lee KB."/>
            <person name="Liu CT."/>
            <person name="Toyazaki H."/>
            <person name="Oyaizu H."/>
        </authorList>
    </citation>
    <scope>NUCLEOTIDE SEQUENCE [LARGE SCALE GENOMIC DNA]</scope>
    <source>
        <strain evidence="4">ATCC 43989 / DSM 5975 / JCM 20966 / LMG 6465 / NBRC 14845 / NCIMB 13405 / ORS 571</strain>
    </source>
</reference>
<dbReference type="RefSeq" id="WP_012168800.1">
    <property type="nucleotide sequence ID" value="NC_009937.1"/>
</dbReference>
<dbReference type="KEGG" id="azc:AZC_0269"/>
<reference evidence="3 4" key="6">
    <citation type="journal article" date="2011" name="Appl. Environ. Microbiol.">
        <title>Involvement of the azorhizobial chromosome partition gene (parA) in the onset of bacteroid differentiation during Sesbania rostrata stem nodule development.</title>
        <authorList>
            <person name="Liu CT."/>
            <person name="Lee KB."/>
            <person name="Wang YS."/>
            <person name="Peng MH."/>
            <person name="Lee KT."/>
            <person name="Suzuki S."/>
            <person name="Suzuki T."/>
            <person name="Oyaizu H."/>
        </authorList>
    </citation>
    <scope>NUCLEOTIDE SEQUENCE [LARGE SCALE GENOMIC DNA]</scope>
    <source>
        <strain evidence="4">ATCC 43989 / DSM 5975 / JCM 20966 / LMG 6465 / NBRC 14845 / NCIMB 13405 / ORS 571</strain>
    </source>
</reference>
<dbReference type="Proteomes" id="UP000000270">
    <property type="component" value="Chromosome"/>
</dbReference>
<evidence type="ECO:0008006" key="5">
    <source>
        <dbReference type="Google" id="ProtNLM"/>
    </source>
</evidence>
<sequence>MRTISATALALVAGLAFAGAASADEYLTNANRENYAASAQGFIPSLTAQRAANEALLPASAQGTVRVQAQAASVSQSQDPHWGPALEGTPSQL</sequence>
<keyword evidence="2" id="KW-0732">Signal</keyword>
<proteinExistence type="predicted"/>
<protein>
    <recommendedName>
        <fullName evidence="5">DUF4148 domain-containing protein</fullName>
    </recommendedName>
</protein>
<gene>
    <name evidence="3" type="ordered locus">AZC_0269</name>
</gene>
<keyword evidence="4" id="KW-1185">Reference proteome</keyword>
<evidence type="ECO:0000313" key="3">
    <source>
        <dbReference type="EMBL" id="BAF86267.1"/>
    </source>
</evidence>
<feature type="signal peptide" evidence="2">
    <location>
        <begin position="1"/>
        <end position="23"/>
    </location>
</feature>
<dbReference type="HOGENOM" id="CLU_2393522_0_0_5"/>
<accession>A8IJ93</accession>